<dbReference type="RefSeq" id="WP_344370015.1">
    <property type="nucleotide sequence ID" value="NZ_BAAAPW010000001.1"/>
</dbReference>
<gene>
    <name evidence="7" type="ORF">GCM10009819_10860</name>
</gene>
<evidence type="ECO:0000256" key="4">
    <source>
        <dbReference type="ARBA" id="ARBA00023136"/>
    </source>
</evidence>
<name>A0ABN2U458_9MICO</name>
<keyword evidence="8" id="KW-1185">Reference proteome</keyword>
<evidence type="ECO:0000313" key="8">
    <source>
        <dbReference type="Proteomes" id="UP001501196"/>
    </source>
</evidence>
<organism evidence="7 8">
    <name type="scientific">Agromyces tropicus</name>
    <dbReference type="NCBI Taxonomy" id="555371"/>
    <lineage>
        <taxon>Bacteria</taxon>
        <taxon>Bacillati</taxon>
        <taxon>Actinomycetota</taxon>
        <taxon>Actinomycetes</taxon>
        <taxon>Micrococcales</taxon>
        <taxon>Microbacteriaceae</taxon>
        <taxon>Agromyces</taxon>
    </lineage>
</organism>
<evidence type="ECO:0000259" key="6">
    <source>
        <dbReference type="Pfam" id="PF02656"/>
    </source>
</evidence>
<evidence type="ECO:0000313" key="7">
    <source>
        <dbReference type="EMBL" id="GAA2028962.1"/>
    </source>
</evidence>
<comment type="caution">
    <text evidence="7">The sequence shown here is derived from an EMBL/GenBank/DDBJ whole genome shotgun (WGS) entry which is preliminary data.</text>
</comment>
<evidence type="ECO:0000256" key="1">
    <source>
        <dbReference type="ARBA" id="ARBA00004127"/>
    </source>
</evidence>
<keyword evidence="2 5" id="KW-0812">Transmembrane</keyword>
<comment type="subcellular location">
    <subcellularLocation>
        <location evidence="1">Endomembrane system</location>
        <topology evidence="1">Multi-pass membrane protein</topology>
    </subcellularLocation>
</comment>
<evidence type="ECO:0000256" key="5">
    <source>
        <dbReference type="SAM" id="Phobius"/>
    </source>
</evidence>
<dbReference type="InterPro" id="IPR003807">
    <property type="entry name" value="DUF202"/>
</dbReference>
<dbReference type="Proteomes" id="UP001501196">
    <property type="component" value="Unassembled WGS sequence"/>
</dbReference>
<evidence type="ECO:0000256" key="3">
    <source>
        <dbReference type="ARBA" id="ARBA00022989"/>
    </source>
</evidence>
<keyword evidence="4 5" id="KW-0472">Membrane</keyword>
<feature type="domain" description="DUF202" evidence="6">
    <location>
        <begin position="9"/>
        <end position="70"/>
    </location>
</feature>
<dbReference type="EMBL" id="BAAAPW010000001">
    <property type="protein sequence ID" value="GAA2028962.1"/>
    <property type="molecule type" value="Genomic_DNA"/>
</dbReference>
<protein>
    <recommendedName>
        <fullName evidence="6">DUF202 domain-containing protein</fullName>
    </recommendedName>
</protein>
<evidence type="ECO:0000256" key="2">
    <source>
        <dbReference type="ARBA" id="ARBA00022692"/>
    </source>
</evidence>
<reference evidence="7 8" key="1">
    <citation type="journal article" date="2019" name="Int. J. Syst. Evol. Microbiol.">
        <title>The Global Catalogue of Microorganisms (GCM) 10K type strain sequencing project: providing services to taxonomists for standard genome sequencing and annotation.</title>
        <authorList>
            <consortium name="The Broad Institute Genomics Platform"/>
            <consortium name="The Broad Institute Genome Sequencing Center for Infectious Disease"/>
            <person name="Wu L."/>
            <person name="Ma J."/>
        </authorList>
    </citation>
    <scope>NUCLEOTIDE SEQUENCE [LARGE SCALE GENOMIC DNA]</scope>
    <source>
        <strain evidence="7 8">JCM 15672</strain>
    </source>
</reference>
<sequence>MTDHAVPRDPGLQPERTALAWSRTSFAIAVNGLLVLREGVLSERTTLVAASVVILVGSAVILGVGWQRRRALDAAGTPLPLPLPMAWTALGATLLACLAAAWSILASGAW</sequence>
<dbReference type="Pfam" id="PF02656">
    <property type="entry name" value="DUF202"/>
    <property type="match status" value="1"/>
</dbReference>
<keyword evidence="3 5" id="KW-1133">Transmembrane helix</keyword>
<feature type="transmembrane region" description="Helical" evidence="5">
    <location>
        <begin position="48"/>
        <end position="66"/>
    </location>
</feature>
<accession>A0ABN2U458</accession>
<proteinExistence type="predicted"/>
<feature type="transmembrane region" description="Helical" evidence="5">
    <location>
        <begin position="86"/>
        <end position="105"/>
    </location>
</feature>